<feature type="binding site" evidence="8">
    <location>
        <position position="257"/>
    </location>
    <ligand>
        <name>Mg(2+)</name>
        <dbReference type="ChEBI" id="CHEBI:18420"/>
        <label>1</label>
    </ligand>
</feature>
<comment type="catalytic activity">
    <reaction evidence="1">
        <text>Exonucleolytic cleavage in the 3'- to 5'-direction to yield nucleoside 5'-phosphates.</text>
        <dbReference type="EC" id="3.1.11.2"/>
    </reaction>
</comment>
<dbReference type="Gene3D" id="3.60.10.10">
    <property type="entry name" value="Endonuclease/exonuclease/phosphatase"/>
    <property type="match status" value="1"/>
</dbReference>
<gene>
    <name evidence="12" type="ORF">PENTCL1PPCAC_8662</name>
</gene>
<dbReference type="InterPro" id="IPR005135">
    <property type="entry name" value="Endo/exonuclease/phosphatase"/>
</dbReference>
<dbReference type="CDD" id="cd09087">
    <property type="entry name" value="Ape1-like_AP-endo"/>
    <property type="match status" value="1"/>
</dbReference>
<feature type="binding site" evidence="8">
    <location>
        <position position="258"/>
    </location>
    <ligand>
        <name>Mg(2+)</name>
        <dbReference type="ChEBI" id="CHEBI:18420"/>
        <label>1</label>
    </ligand>
</feature>
<evidence type="ECO:0000256" key="3">
    <source>
        <dbReference type="ARBA" id="ARBA00012115"/>
    </source>
</evidence>
<evidence type="ECO:0000256" key="10">
    <source>
        <dbReference type="RuleBase" id="RU362131"/>
    </source>
</evidence>
<dbReference type="GO" id="GO:0046872">
    <property type="term" value="F:metal ion binding"/>
    <property type="evidence" value="ECO:0007669"/>
    <property type="project" value="UniProtKB-KW"/>
</dbReference>
<dbReference type="InterPro" id="IPR004808">
    <property type="entry name" value="AP_endonuc_1"/>
</dbReference>
<accession>A0AAV5SSY9</accession>
<dbReference type="GO" id="GO:0006284">
    <property type="term" value="P:base-excision repair"/>
    <property type="evidence" value="ECO:0007669"/>
    <property type="project" value="TreeGrafter"/>
</dbReference>
<evidence type="ECO:0000256" key="8">
    <source>
        <dbReference type="PIRSR" id="PIRSR604808-2"/>
    </source>
</evidence>
<feature type="site" description="Interaction with DNA substrate" evidence="9">
    <location>
        <position position="258"/>
    </location>
</feature>
<dbReference type="Pfam" id="PF03372">
    <property type="entry name" value="Exo_endo_phos"/>
    <property type="match status" value="1"/>
</dbReference>
<feature type="non-terminal residue" evidence="12">
    <location>
        <position position="1"/>
    </location>
</feature>
<dbReference type="PANTHER" id="PTHR22748:SF6">
    <property type="entry name" value="DNA-(APURINIC OR APYRIMIDINIC SITE) ENDONUCLEASE"/>
    <property type="match status" value="1"/>
</dbReference>
<feature type="active site" description="Proton acceptor" evidence="7">
    <location>
        <position position="258"/>
    </location>
</feature>
<keyword evidence="6 8" id="KW-0460">Magnesium</keyword>
<dbReference type="EC" id="3.1.11.2" evidence="3"/>
<dbReference type="PROSITE" id="PS51435">
    <property type="entry name" value="AP_NUCLEASE_F1_4"/>
    <property type="match status" value="1"/>
</dbReference>
<dbReference type="InterPro" id="IPR036691">
    <property type="entry name" value="Endo/exonu/phosph_ase_sf"/>
</dbReference>
<evidence type="ECO:0000256" key="6">
    <source>
        <dbReference type="ARBA" id="ARBA00022842"/>
    </source>
</evidence>
<dbReference type="GO" id="GO:0008081">
    <property type="term" value="F:phosphoric diester hydrolase activity"/>
    <property type="evidence" value="ECO:0007669"/>
    <property type="project" value="TreeGrafter"/>
</dbReference>
<evidence type="ECO:0000256" key="5">
    <source>
        <dbReference type="ARBA" id="ARBA00022801"/>
    </source>
</evidence>
<evidence type="ECO:0000256" key="9">
    <source>
        <dbReference type="PIRSR" id="PIRSR604808-3"/>
    </source>
</evidence>
<feature type="binding site" evidence="8">
    <location>
        <position position="18"/>
    </location>
    <ligand>
        <name>Mg(2+)</name>
        <dbReference type="ChEBI" id="CHEBI:18420"/>
        <label>1</label>
    </ligand>
</feature>
<proteinExistence type="inferred from homology"/>
<feature type="binding site" evidence="8">
    <location>
        <position position="160"/>
    </location>
    <ligand>
        <name>Mg(2+)</name>
        <dbReference type="ChEBI" id="CHEBI:18420"/>
        <label>1</label>
    </ligand>
</feature>
<name>A0AAV5SSY9_9BILA</name>
<comment type="cofactor">
    <cofactor evidence="8 10">
        <name>Mg(2+)</name>
        <dbReference type="ChEBI" id="CHEBI:18420"/>
    </cofactor>
    <cofactor evidence="8 10">
        <name>Mn(2+)</name>
        <dbReference type="ChEBI" id="CHEBI:29035"/>
    </cofactor>
    <text evidence="8 10">Probably binds two magnesium or manganese ions per subunit.</text>
</comment>
<keyword evidence="10" id="KW-0234">DNA repair</keyword>
<keyword evidence="13" id="KW-1185">Reference proteome</keyword>
<evidence type="ECO:0000313" key="12">
    <source>
        <dbReference type="EMBL" id="GMS86487.1"/>
    </source>
</evidence>
<evidence type="ECO:0000259" key="11">
    <source>
        <dbReference type="Pfam" id="PF03372"/>
    </source>
</evidence>
<feature type="domain" description="Endonuclease/exonuclease/phosphatase" evidence="11">
    <location>
        <begin position="16"/>
        <end position="258"/>
    </location>
</feature>
<organism evidence="12 13">
    <name type="scientific">Pristionchus entomophagus</name>
    <dbReference type="NCBI Taxonomy" id="358040"/>
    <lineage>
        <taxon>Eukaryota</taxon>
        <taxon>Metazoa</taxon>
        <taxon>Ecdysozoa</taxon>
        <taxon>Nematoda</taxon>
        <taxon>Chromadorea</taxon>
        <taxon>Rhabditida</taxon>
        <taxon>Rhabditina</taxon>
        <taxon>Diplogasteromorpha</taxon>
        <taxon>Diplogasteroidea</taxon>
        <taxon>Neodiplogasteridae</taxon>
        <taxon>Pristionchus</taxon>
    </lineage>
</organism>
<feature type="site" description="Transition state stabilizer" evidence="9">
    <location>
        <position position="162"/>
    </location>
</feature>
<feature type="active site" evidence="7">
    <location>
        <position position="123"/>
    </location>
</feature>
<evidence type="ECO:0000256" key="4">
    <source>
        <dbReference type="ARBA" id="ARBA00022723"/>
    </source>
</evidence>
<dbReference type="AlphaFoldDB" id="A0AAV5SSY9"/>
<comment type="similarity">
    <text evidence="2 10">Belongs to the DNA repair enzymes AP/ExoA family.</text>
</comment>
<dbReference type="GO" id="GO:0008311">
    <property type="term" value="F:double-stranded DNA 3'-5' DNA exonuclease activity"/>
    <property type="evidence" value="ECO:0007669"/>
    <property type="project" value="UniProtKB-EC"/>
</dbReference>
<evidence type="ECO:0000256" key="2">
    <source>
        <dbReference type="ARBA" id="ARBA00007092"/>
    </source>
</evidence>
<dbReference type="NCBIfam" id="TIGR00633">
    <property type="entry name" value="xth"/>
    <property type="match status" value="1"/>
</dbReference>
<keyword evidence="8" id="KW-0464">Manganese</keyword>
<evidence type="ECO:0000256" key="7">
    <source>
        <dbReference type="PIRSR" id="PIRSR604808-1"/>
    </source>
</evidence>
<dbReference type="Proteomes" id="UP001432027">
    <property type="component" value="Unassembled WGS sequence"/>
</dbReference>
<feature type="active site" description="Proton donor/acceptor" evidence="7">
    <location>
        <position position="160"/>
    </location>
</feature>
<evidence type="ECO:0000256" key="1">
    <source>
        <dbReference type="ARBA" id="ARBA00000493"/>
    </source>
</evidence>
<dbReference type="GO" id="GO:0005634">
    <property type="term" value="C:nucleus"/>
    <property type="evidence" value="ECO:0007669"/>
    <property type="project" value="TreeGrafter"/>
</dbReference>
<reference evidence="12" key="1">
    <citation type="submission" date="2023-10" db="EMBL/GenBank/DDBJ databases">
        <title>Genome assembly of Pristionchus species.</title>
        <authorList>
            <person name="Yoshida K."/>
            <person name="Sommer R.J."/>
        </authorList>
    </citation>
    <scope>NUCLEOTIDE SEQUENCE</scope>
    <source>
        <strain evidence="12">RS0144</strain>
    </source>
</reference>
<sequence>ASSLMDRSARERTFIAWNVNGARAWVNKGGHTLFNIHKADLVFLGETKCEQDEIPPELKSALEEYQSFTLVPSSKRRKGQAGVALFSKEKPLEIWKGTGVEEFDDAGRLIIAEYATFYFVGAYVPNSGTKNLEKRGRWEATIRNKLIELDGKKPVIYGGDLNVAHQEIDLAIPMAQARMAAGCTDQERYDMTRLLESGVFVDTFRLMHPDRAEFTSSIWMGGGGLVDARLDYFLASNRLGEKIRESGMVKEDNKTSDHCPIKLKIDI</sequence>
<keyword evidence="4 8" id="KW-0479">Metal-binding</keyword>
<keyword evidence="10" id="KW-0227">DNA damage</keyword>
<feature type="site" description="Important for catalytic activity" evidence="9">
    <location>
        <position position="231"/>
    </location>
</feature>
<dbReference type="GO" id="GO:0003906">
    <property type="term" value="F:DNA-(apurinic or apyrimidinic site) endonuclease activity"/>
    <property type="evidence" value="ECO:0007669"/>
    <property type="project" value="TreeGrafter"/>
</dbReference>
<protein>
    <recommendedName>
        <fullName evidence="3">exodeoxyribonuclease III</fullName>
        <ecNumber evidence="3">3.1.11.2</ecNumber>
    </recommendedName>
</protein>
<feature type="binding site" evidence="8">
    <location>
        <position position="46"/>
    </location>
    <ligand>
        <name>Mg(2+)</name>
        <dbReference type="ChEBI" id="CHEBI:18420"/>
        <label>1</label>
    </ligand>
</feature>
<comment type="caution">
    <text evidence="12">The sequence shown here is derived from an EMBL/GenBank/DDBJ whole genome shotgun (WGS) entry which is preliminary data.</text>
</comment>
<feature type="binding site" evidence="8">
    <location>
        <position position="162"/>
    </location>
    <ligand>
        <name>Mg(2+)</name>
        <dbReference type="ChEBI" id="CHEBI:18420"/>
        <label>1</label>
    </ligand>
</feature>
<dbReference type="SUPFAM" id="SSF56219">
    <property type="entry name" value="DNase I-like"/>
    <property type="match status" value="1"/>
</dbReference>
<evidence type="ECO:0000313" key="13">
    <source>
        <dbReference type="Proteomes" id="UP001432027"/>
    </source>
</evidence>
<dbReference type="PANTHER" id="PTHR22748">
    <property type="entry name" value="AP ENDONUCLEASE"/>
    <property type="match status" value="1"/>
</dbReference>
<dbReference type="EMBL" id="BTSX01000002">
    <property type="protein sequence ID" value="GMS86487.1"/>
    <property type="molecule type" value="Genomic_DNA"/>
</dbReference>
<keyword evidence="5" id="KW-0378">Hydrolase</keyword>